<keyword evidence="2" id="KW-1185">Reference proteome</keyword>
<dbReference type="Proteomes" id="UP001153636">
    <property type="component" value="Chromosome 8"/>
</dbReference>
<proteinExistence type="predicted"/>
<evidence type="ECO:0000313" key="1">
    <source>
        <dbReference type="EMBL" id="CAH1114215.1"/>
    </source>
</evidence>
<dbReference type="OrthoDB" id="6817893at2759"/>
<dbReference type="PANTHER" id="PTHR14663:SF2">
    <property type="entry name" value="METHYLTRANSFERASE NSUN7-RELATED"/>
    <property type="match status" value="1"/>
</dbReference>
<reference evidence="1" key="1">
    <citation type="submission" date="2022-01" db="EMBL/GenBank/DDBJ databases">
        <authorList>
            <person name="King R."/>
        </authorList>
    </citation>
    <scope>NUCLEOTIDE SEQUENCE</scope>
</reference>
<gene>
    <name evidence="1" type="ORF">PSYICH_LOCUS14768</name>
</gene>
<dbReference type="InterPro" id="IPR042620">
    <property type="entry name" value="NSUN7"/>
</dbReference>
<accession>A0A9P0GFQ4</accession>
<dbReference type="Gene3D" id="3.40.50.150">
    <property type="entry name" value="Vaccinia Virus protein VP39"/>
    <property type="match status" value="1"/>
</dbReference>
<sequence>MFDPLSIQEKPRLYEWNTIPKPKTYECDPKFEKFRRSRKPPKGPGPITWTVSDISKAGCLLNSPPVHTSFEDEQEMRRVYSLIYDVFRYKYVLTQALNDINFFGIFPKLSANEAVVWLLFYDLYHRNFNKREISLASLVAQLFDAYGFSFPDNALWSQKVKLAAAVARLRIKNNALSLSEMLPPHLKDEKVTEHAQTNPVTCWINLHKTKDGFTLCHEIERSFGLRLVNDVNQLNPHTFKWDKHCPQTIVFHASMRPLLAKSRFIKEYNMIVQDKSFCLGPATFKKLLTDLELTGTVIQTHVNSPRSTAYLATLLSQNEKIKKLLAFSAGKRKEEYELYFNELGMSNIRLFSDRLIDTAPDAHYMEEVVAVFATPPNSYSAVVDPIDLVCSRGGDLSMLEILTETGDSKEARERIAAILEEQQKTLRFAMSRPQIQFVLYETHSELEAENSCMVSMTLKEINKIAKLHHATLQGKLCVPHPSENIIEDKEVNNNEENIGDSILTTPSRVTILSEMTDEQEKFLDSIKVPDTDIFDNSTLPLLCDNENCRGFACPGCYLALLKRKKVIRLDDKYMIQMAEQRGLFGSQSNALNVKSKPSRVVRKKIEKDEKQSNTGKRFRESEDEDEDYLYECSTQTRDKFIRQPIKVYQLSESQENLVLTEPGPVIAKPLTHSPEKYTQSPSLHRFSLARLQREKPTEIAECEQFNIGKRKKDVSVLAQPPPKPILSKLSSAHIRQLVSPFYKQLDLPYLTGPPVTDFFKLDLQQQSQKFNDILTNSQSNCVQTDPKLTKKKIIFPKIDSPVVQYEMPPMLPKRPKKVDKIVARLSTPTHNSRIRRTQKKLPLKVTPNRLLVEVEEPPTVPKCKHCHMKNLRIEKNDPTYDELQEFLDNIN</sequence>
<dbReference type="InterPro" id="IPR029063">
    <property type="entry name" value="SAM-dependent_MTases_sf"/>
</dbReference>
<dbReference type="AlphaFoldDB" id="A0A9P0GFQ4"/>
<organism evidence="1 2">
    <name type="scientific">Psylliodes chrysocephalus</name>
    <dbReference type="NCBI Taxonomy" id="3402493"/>
    <lineage>
        <taxon>Eukaryota</taxon>
        <taxon>Metazoa</taxon>
        <taxon>Ecdysozoa</taxon>
        <taxon>Arthropoda</taxon>
        <taxon>Hexapoda</taxon>
        <taxon>Insecta</taxon>
        <taxon>Pterygota</taxon>
        <taxon>Neoptera</taxon>
        <taxon>Endopterygota</taxon>
        <taxon>Coleoptera</taxon>
        <taxon>Polyphaga</taxon>
        <taxon>Cucujiformia</taxon>
        <taxon>Chrysomeloidea</taxon>
        <taxon>Chrysomelidae</taxon>
        <taxon>Galerucinae</taxon>
        <taxon>Alticini</taxon>
        <taxon>Psylliodes</taxon>
    </lineage>
</organism>
<protein>
    <submittedName>
        <fullName evidence="1">Uncharacterized protein</fullName>
    </submittedName>
</protein>
<dbReference type="PANTHER" id="PTHR14663">
    <property type="entry name" value="METHYLTRANSFERASE NSUN7-RELATED"/>
    <property type="match status" value="1"/>
</dbReference>
<evidence type="ECO:0000313" key="2">
    <source>
        <dbReference type="Proteomes" id="UP001153636"/>
    </source>
</evidence>
<name>A0A9P0GFQ4_9CUCU</name>
<dbReference type="EMBL" id="OV651820">
    <property type="protein sequence ID" value="CAH1114215.1"/>
    <property type="molecule type" value="Genomic_DNA"/>
</dbReference>